<evidence type="ECO:0000313" key="3">
    <source>
        <dbReference type="Proteomes" id="UP000188879"/>
    </source>
</evidence>
<dbReference type="NCBIfam" id="TIGR02001">
    <property type="entry name" value="gcw_chp"/>
    <property type="match status" value="1"/>
</dbReference>
<dbReference type="SUPFAM" id="SSF56935">
    <property type="entry name" value="Porins"/>
    <property type="match status" value="1"/>
</dbReference>
<dbReference type="RefSeq" id="WP_076959580.1">
    <property type="nucleotide sequence ID" value="NZ_MLCO01000264.1"/>
</dbReference>
<name>A0A1V2GWP5_9PROT</name>
<keyword evidence="3" id="KW-1185">Reference proteome</keyword>
<protein>
    <submittedName>
        <fullName evidence="2">Uncharacterized protein</fullName>
    </submittedName>
</protein>
<accession>A0A1V2GWP5</accession>
<keyword evidence="1" id="KW-0732">Signal</keyword>
<dbReference type="Pfam" id="PF09694">
    <property type="entry name" value="Gcw_chp"/>
    <property type="match status" value="1"/>
</dbReference>
<dbReference type="Proteomes" id="UP000188879">
    <property type="component" value="Unassembled WGS sequence"/>
</dbReference>
<dbReference type="AlphaFoldDB" id="A0A1V2GWP5"/>
<dbReference type="InterPro" id="IPR010239">
    <property type="entry name" value="CHP02001"/>
</dbReference>
<proteinExistence type="predicted"/>
<feature type="chain" id="PRO_5012053056" evidence="1">
    <location>
        <begin position="25"/>
        <end position="249"/>
    </location>
</feature>
<organism evidence="2 3">
    <name type="scientific">Teichococcus deserti</name>
    <dbReference type="NCBI Taxonomy" id="1817963"/>
    <lineage>
        <taxon>Bacteria</taxon>
        <taxon>Pseudomonadati</taxon>
        <taxon>Pseudomonadota</taxon>
        <taxon>Alphaproteobacteria</taxon>
        <taxon>Acetobacterales</taxon>
        <taxon>Roseomonadaceae</taxon>
        <taxon>Roseomonas</taxon>
    </lineage>
</organism>
<reference evidence="2 3" key="1">
    <citation type="submission" date="2016-10" db="EMBL/GenBank/DDBJ databases">
        <title>Draft Genome sequence of Roseomonas sp. strain M3.</title>
        <authorList>
            <person name="Subhash Y."/>
            <person name="Lee S."/>
        </authorList>
    </citation>
    <scope>NUCLEOTIDE SEQUENCE [LARGE SCALE GENOMIC DNA]</scope>
    <source>
        <strain evidence="2 3">M3</strain>
    </source>
</reference>
<sequence length="249" mass="26811">MKSSLVLASALSLSILPLALPAAAQTTIDSLATTVTVTPAVGTDYLFRGISQTRNRPAIQLTLDAQHESGLYIGAFGSNVTFPGSNARQELDLLAGYRFEVAGASIDLGGVYYTYPGYDAPSGGYEYNYFEAIAKASYTLDPVKLMATAAWSPNFYYESGSAIYLEGGADITLPFGFTLAGRYGYQWIDRNTRYGAPDYSNWSVAVSREIVGGFTLTVGYYDTDLSKSECFAGTKLCDSRAMATLSRAF</sequence>
<evidence type="ECO:0000313" key="2">
    <source>
        <dbReference type="EMBL" id="ONG47743.1"/>
    </source>
</evidence>
<comment type="caution">
    <text evidence="2">The sequence shown here is derived from an EMBL/GenBank/DDBJ whole genome shotgun (WGS) entry which is preliminary data.</text>
</comment>
<dbReference type="EMBL" id="MLCO01000264">
    <property type="protein sequence ID" value="ONG47743.1"/>
    <property type="molecule type" value="Genomic_DNA"/>
</dbReference>
<feature type="signal peptide" evidence="1">
    <location>
        <begin position="1"/>
        <end position="24"/>
    </location>
</feature>
<gene>
    <name evidence="2" type="ORF">BKE38_22750</name>
</gene>
<dbReference type="OrthoDB" id="9793561at2"/>
<evidence type="ECO:0000256" key="1">
    <source>
        <dbReference type="SAM" id="SignalP"/>
    </source>
</evidence>